<dbReference type="OrthoDB" id="4158087at2759"/>
<dbReference type="PANTHER" id="PTHR37540:SF5">
    <property type="entry name" value="TRANSCRIPTION FACTOR DOMAIN-CONTAINING PROTEIN"/>
    <property type="match status" value="1"/>
</dbReference>
<dbReference type="AlphaFoldDB" id="A0A2J6PNG1"/>
<evidence type="ECO:0000313" key="1">
    <source>
        <dbReference type="EMBL" id="PMD15547.1"/>
    </source>
</evidence>
<name>A0A2J6PNG1_9HELO</name>
<gene>
    <name evidence="1" type="ORF">NA56DRAFT_330920</name>
</gene>
<evidence type="ECO:0000313" key="2">
    <source>
        <dbReference type="Proteomes" id="UP000235672"/>
    </source>
</evidence>
<dbReference type="EMBL" id="KZ613512">
    <property type="protein sequence ID" value="PMD15547.1"/>
    <property type="molecule type" value="Genomic_DNA"/>
</dbReference>
<protein>
    <recommendedName>
        <fullName evidence="3">Transcription factor domain-containing protein</fullName>
    </recommendedName>
</protein>
<dbReference type="Proteomes" id="UP000235672">
    <property type="component" value="Unassembled WGS sequence"/>
</dbReference>
<dbReference type="PANTHER" id="PTHR37540">
    <property type="entry name" value="TRANSCRIPTION FACTOR (ACR-2), PUTATIVE-RELATED-RELATED"/>
    <property type="match status" value="1"/>
</dbReference>
<dbReference type="InterPro" id="IPR021858">
    <property type="entry name" value="Fun_TF"/>
</dbReference>
<organism evidence="1 2">
    <name type="scientific">Hyaloscypha hepaticicola</name>
    <dbReference type="NCBI Taxonomy" id="2082293"/>
    <lineage>
        <taxon>Eukaryota</taxon>
        <taxon>Fungi</taxon>
        <taxon>Dikarya</taxon>
        <taxon>Ascomycota</taxon>
        <taxon>Pezizomycotina</taxon>
        <taxon>Leotiomycetes</taxon>
        <taxon>Helotiales</taxon>
        <taxon>Hyaloscyphaceae</taxon>
        <taxon>Hyaloscypha</taxon>
    </lineage>
</organism>
<keyword evidence="2" id="KW-1185">Reference proteome</keyword>
<dbReference type="STRING" id="1745343.A0A2J6PNG1"/>
<sequence length="384" mass="42853">MTTYRMNSVAVNAEGDFFSYVKSDVALFHSILYLVALNYDLKNGVHDSPICLFHGGEAFRTINERIADPNGVYKDQTIGAVAMLVNKENLNGRYELSQVHMQGLEMMIWMRGGIYSLKGVFRRIVTWCDFCHSTVRDTAPLFPRVPPTSPPTTASILSPLPGLEIQVQNQLSPSSIFGSSSPMIPIITALKSLSSSLDPKNISTLNRLQASTQIHDLEYDILILNSSNLNQEAIPLKVAAQLYLWLVIREVPPSSPILSTLIFRLQGSLLNSLSWWYAEPDLKSERKTWLLWILFVGAVASLGRVERFWFVQELNKLCLELGVSQVEGNGGLRDRLASVVLQELFFGWHLVAVWEDITALLELGMSYEHEEVEGLGGLGIGKRG</sequence>
<accession>A0A2J6PNG1</accession>
<proteinExistence type="predicted"/>
<reference evidence="1 2" key="1">
    <citation type="submission" date="2016-05" db="EMBL/GenBank/DDBJ databases">
        <title>A degradative enzymes factory behind the ericoid mycorrhizal symbiosis.</title>
        <authorList>
            <consortium name="DOE Joint Genome Institute"/>
            <person name="Martino E."/>
            <person name="Morin E."/>
            <person name="Grelet G."/>
            <person name="Kuo A."/>
            <person name="Kohler A."/>
            <person name="Daghino S."/>
            <person name="Barry K."/>
            <person name="Choi C."/>
            <person name="Cichocki N."/>
            <person name="Clum A."/>
            <person name="Copeland A."/>
            <person name="Hainaut M."/>
            <person name="Haridas S."/>
            <person name="Labutti K."/>
            <person name="Lindquist E."/>
            <person name="Lipzen A."/>
            <person name="Khouja H.-R."/>
            <person name="Murat C."/>
            <person name="Ohm R."/>
            <person name="Olson A."/>
            <person name="Spatafora J."/>
            <person name="Veneault-Fourrey C."/>
            <person name="Henrissat B."/>
            <person name="Grigoriev I."/>
            <person name="Martin F."/>
            <person name="Perotto S."/>
        </authorList>
    </citation>
    <scope>NUCLEOTIDE SEQUENCE [LARGE SCALE GENOMIC DNA]</scope>
    <source>
        <strain evidence="1 2">UAMH 7357</strain>
    </source>
</reference>
<evidence type="ECO:0008006" key="3">
    <source>
        <dbReference type="Google" id="ProtNLM"/>
    </source>
</evidence>
<dbReference type="Pfam" id="PF11951">
    <property type="entry name" value="Fungal_trans_2"/>
    <property type="match status" value="1"/>
</dbReference>